<keyword evidence="1" id="KW-0472">Membrane</keyword>
<evidence type="ECO:0000313" key="3">
    <source>
        <dbReference type="Proteomes" id="UP001501343"/>
    </source>
</evidence>
<dbReference type="EMBL" id="BAAAOF010000002">
    <property type="protein sequence ID" value="GAA1916864.1"/>
    <property type="molecule type" value="Genomic_DNA"/>
</dbReference>
<feature type="transmembrane region" description="Helical" evidence="1">
    <location>
        <begin position="46"/>
        <end position="69"/>
    </location>
</feature>
<name>A0ABN2PBJ1_9MICO</name>
<keyword evidence="1" id="KW-0812">Transmembrane</keyword>
<accession>A0ABN2PBJ1</accession>
<dbReference type="Proteomes" id="UP001501343">
    <property type="component" value="Unassembled WGS sequence"/>
</dbReference>
<protein>
    <recommendedName>
        <fullName evidence="4">Major facilitator superfamily (MFS) profile domain-containing protein</fullName>
    </recommendedName>
</protein>
<evidence type="ECO:0008006" key="4">
    <source>
        <dbReference type="Google" id="ProtNLM"/>
    </source>
</evidence>
<proteinExistence type="predicted"/>
<evidence type="ECO:0000256" key="1">
    <source>
        <dbReference type="SAM" id="Phobius"/>
    </source>
</evidence>
<gene>
    <name evidence="2" type="ORF">GCM10009775_06640</name>
</gene>
<keyword evidence="3" id="KW-1185">Reference proteome</keyword>
<evidence type="ECO:0000313" key="2">
    <source>
        <dbReference type="EMBL" id="GAA1916864.1"/>
    </source>
</evidence>
<keyword evidence="1" id="KW-1133">Transmembrane helix</keyword>
<feature type="transmembrane region" description="Helical" evidence="1">
    <location>
        <begin position="12"/>
        <end position="34"/>
    </location>
</feature>
<feature type="transmembrane region" description="Helical" evidence="1">
    <location>
        <begin position="76"/>
        <end position="106"/>
    </location>
</feature>
<sequence length="112" mass="11242">MSTAARIGSPGLARAALVLGLVAAGVAAASIAWLSTFPGEAVFGPMVAAGCVLAVVATAGLVVGLAATVRRSRPRWMIVVGLIPSVLVLALAGYCLIGVLAIWITLTTMSPW</sequence>
<dbReference type="RefSeq" id="WP_248145413.1">
    <property type="nucleotide sequence ID" value="NZ_BAAAOF010000002.1"/>
</dbReference>
<organism evidence="2 3">
    <name type="scientific">Microbacterium aoyamense</name>
    <dbReference type="NCBI Taxonomy" id="344166"/>
    <lineage>
        <taxon>Bacteria</taxon>
        <taxon>Bacillati</taxon>
        <taxon>Actinomycetota</taxon>
        <taxon>Actinomycetes</taxon>
        <taxon>Micrococcales</taxon>
        <taxon>Microbacteriaceae</taxon>
        <taxon>Microbacterium</taxon>
    </lineage>
</organism>
<comment type="caution">
    <text evidence="2">The sequence shown here is derived from an EMBL/GenBank/DDBJ whole genome shotgun (WGS) entry which is preliminary data.</text>
</comment>
<reference evidence="2 3" key="1">
    <citation type="journal article" date="2019" name="Int. J. Syst. Evol. Microbiol.">
        <title>The Global Catalogue of Microorganisms (GCM) 10K type strain sequencing project: providing services to taxonomists for standard genome sequencing and annotation.</title>
        <authorList>
            <consortium name="The Broad Institute Genomics Platform"/>
            <consortium name="The Broad Institute Genome Sequencing Center for Infectious Disease"/>
            <person name="Wu L."/>
            <person name="Ma J."/>
        </authorList>
    </citation>
    <scope>NUCLEOTIDE SEQUENCE [LARGE SCALE GENOMIC DNA]</scope>
    <source>
        <strain evidence="2 3">JCM 14900</strain>
    </source>
</reference>